<organism evidence="2 3">
    <name type="scientific">Rugamonas aquatica</name>
    <dbReference type="NCBI Taxonomy" id="2743357"/>
    <lineage>
        <taxon>Bacteria</taxon>
        <taxon>Pseudomonadati</taxon>
        <taxon>Pseudomonadota</taxon>
        <taxon>Betaproteobacteria</taxon>
        <taxon>Burkholderiales</taxon>
        <taxon>Oxalobacteraceae</taxon>
        <taxon>Telluria group</taxon>
        <taxon>Rugamonas</taxon>
    </lineage>
</organism>
<dbReference type="Proteomes" id="UP000440498">
    <property type="component" value="Unassembled WGS sequence"/>
</dbReference>
<keyword evidence="3" id="KW-1185">Reference proteome</keyword>
<dbReference type="RefSeq" id="WP_152841482.1">
    <property type="nucleotide sequence ID" value="NZ_WHUG01000020.1"/>
</dbReference>
<gene>
    <name evidence="2" type="ORF">GEV02_30050</name>
</gene>
<keyword evidence="1" id="KW-0732">Signal</keyword>
<accession>A0A6A7NBA3</accession>
<dbReference type="AlphaFoldDB" id="A0A6A7NBA3"/>
<evidence type="ECO:0000313" key="2">
    <source>
        <dbReference type="EMBL" id="MQA42385.1"/>
    </source>
</evidence>
<evidence type="ECO:0000256" key="1">
    <source>
        <dbReference type="SAM" id="SignalP"/>
    </source>
</evidence>
<comment type="caution">
    <text evidence="2">The sequence shown here is derived from an EMBL/GenBank/DDBJ whole genome shotgun (WGS) entry which is preliminary data.</text>
</comment>
<name>A0A6A7NBA3_9BURK</name>
<dbReference type="EMBL" id="WHUG01000020">
    <property type="protein sequence ID" value="MQA42385.1"/>
    <property type="molecule type" value="Genomic_DNA"/>
</dbReference>
<feature type="signal peptide" evidence="1">
    <location>
        <begin position="1"/>
        <end position="30"/>
    </location>
</feature>
<evidence type="ECO:0000313" key="3">
    <source>
        <dbReference type="Proteomes" id="UP000440498"/>
    </source>
</evidence>
<feature type="chain" id="PRO_5025478173" description="DUF2059 domain-containing protein" evidence="1">
    <location>
        <begin position="31"/>
        <end position="242"/>
    </location>
</feature>
<dbReference type="InterPro" id="IPR046505">
    <property type="entry name" value="DUF6683"/>
</dbReference>
<proteinExistence type="predicted"/>
<reference evidence="2 3" key="1">
    <citation type="submission" date="2019-10" db="EMBL/GenBank/DDBJ databases">
        <title>Two novel species isolated from a subtropical stream in China.</title>
        <authorList>
            <person name="Lu H."/>
        </authorList>
    </citation>
    <scope>NUCLEOTIDE SEQUENCE [LARGE SCALE GENOMIC DNA]</scope>
    <source>
        <strain evidence="2 3">FT29W</strain>
    </source>
</reference>
<evidence type="ECO:0008006" key="4">
    <source>
        <dbReference type="Google" id="ProtNLM"/>
    </source>
</evidence>
<dbReference type="Pfam" id="PF20388">
    <property type="entry name" value="DUF6683"/>
    <property type="match status" value="1"/>
</dbReference>
<protein>
    <recommendedName>
        <fullName evidence="4">DUF2059 domain-containing protein</fullName>
    </recommendedName>
</protein>
<sequence length="242" mass="26195">MNTHDFTAARRLLAGAASAALLLTAWPAQAQWLGQDYATYGVPMSNFIQLATIHNLNMIDAATPGDKKSAPASAPAPLRAEAPPAVQRNAQELAQRFPAAQRAPMAQAYQDSMEVYQKIEAKMGWSRNDVGGAIAAFVVGNYMAMRDTEVADEEFAAVARQMRNHPRLAGSFKQQSAASLRNLYEQSAMVGTFMALAQKSLQQTPQPTQQANLRAAARENLKLVLGADPERLRISARGAVLE</sequence>